<dbReference type="VEuPathDB" id="TriTrypDB:Lsey_0566_0020"/>
<dbReference type="Proteomes" id="UP000038009">
    <property type="component" value="Unassembled WGS sequence"/>
</dbReference>
<evidence type="ECO:0000313" key="2">
    <source>
        <dbReference type="EMBL" id="KPI82742.1"/>
    </source>
</evidence>
<organism evidence="2 3">
    <name type="scientific">Leptomonas seymouri</name>
    <dbReference type="NCBI Taxonomy" id="5684"/>
    <lineage>
        <taxon>Eukaryota</taxon>
        <taxon>Discoba</taxon>
        <taxon>Euglenozoa</taxon>
        <taxon>Kinetoplastea</taxon>
        <taxon>Metakinetoplastina</taxon>
        <taxon>Trypanosomatida</taxon>
        <taxon>Trypanosomatidae</taxon>
        <taxon>Leishmaniinae</taxon>
        <taxon>Leptomonas</taxon>
    </lineage>
</organism>
<name>A0A0N1IH87_LEPSE</name>
<protein>
    <submittedName>
        <fullName evidence="2">Uncharacterized protein</fullName>
    </submittedName>
</protein>
<evidence type="ECO:0000313" key="3">
    <source>
        <dbReference type="Proteomes" id="UP000038009"/>
    </source>
</evidence>
<feature type="region of interest" description="Disordered" evidence="1">
    <location>
        <begin position="56"/>
        <end position="77"/>
    </location>
</feature>
<dbReference type="AlphaFoldDB" id="A0A0N1IH87"/>
<evidence type="ECO:0000256" key="1">
    <source>
        <dbReference type="SAM" id="MobiDB-lite"/>
    </source>
</evidence>
<sequence length="125" mass="13199">MGVYVMGAMPMRVMCGGGFMLPCAPAISDTRWMSQSRSQTSGETAIGMVYMRGCSRRTAGDRGESGRGREGGGGGRQRPCRFSHLCLFQAAHAGVQGGELSPAGPALFQEAKASKEIASLFNHPQ</sequence>
<feature type="compositionally biased region" description="Basic and acidic residues" evidence="1">
    <location>
        <begin position="58"/>
        <end position="70"/>
    </location>
</feature>
<accession>A0A0N1IH87</accession>
<gene>
    <name evidence="2" type="ORF">ABL78_8246</name>
</gene>
<keyword evidence="3" id="KW-1185">Reference proteome</keyword>
<proteinExistence type="predicted"/>
<dbReference type="EMBL" id="LJSK01000566">
    <property type="protein sequence ID" value="KPI82742.1"/>
    <property type="molecule type" value="Genomic_DNA"/>
</dbReference>
<reference evidence="2 3" key="1">
    <citation type="journal article" date="2015" name="PLoS Pathog.">
        <title>Leptomonas seymouri: Adaptations to the Dixenous Life Cycle Analyzed by Genome Sequencing, Transcriptome Profiling and Co-infection with Leishmania donovani.</title>
        <authorList>
            <person name="Kraeva N."/>
            <person name="Butenko A."/>
            <person name="Hlavacova J."/>
            <person name="Kostygov A."/>
            <person name="Myskova J."/>
            <person name="Grybchuk D."/>
            <person name="Lestinova T."/>
            <person name="Votypka J."/>
            <person name="Volf P."/>
            <person name="Opperdoes F."/>
            <person name="Flegontov P."/>
            <person name="Lukes J."/>
            <person name="Yurchenko V."/>
        </authorList>
    </citation>
    <scope>NUCLEOTIDE SEQUENCE [LARGE SCALE GENOMIC DNA]</scope>
    <source>
        <strain evidence="2 3">ATCC 30220</strain>
    </source>
</reference>
<comment type="caution">
    <text evidence="2">The sequence shown here is derived from an EMBL/GenBank/DDBJ whole genome shotgun (WGS) entry which is preliminary data.</text>
</comment>